<protein>
    <submittedName>
        <fullName evidence="1">Uncharacterized protein</fullName>
    </submittedName>
</protein>
<accession>A0A518K272</accession>
<dbReference type="EMBL" id="CP036349">
    <property type="protein sequence ID" value="QDV71860.1"/>
    <property type="molecule type" value="Genomic_DNA"/>
</dbReference>
<name>A0A518K272_9BACT</name>
<dbReference type="Proteomes" id="UP000316426">
    <property type="component" value="Chromosome"/>
</dbReference>
<organism evidence="1 2">
    <name type="scientific">Botrimarina mediterranea</name>
    <dbReference type="NCBI Taxonomy" id="2528022"/>
    <lineage>
        <taxon>Bacteria</taxon>
        <taxon>Pseudomonadati</taxon>
        <taxon>Planctomycetota</taxon>
        <taxon>Planctomycetia</taxon>
        <taxon>Pirellulales</taxon>
        <taxon>Lacipirellulaceae</taxon>
        <taxon>Botrimarina</taxon>
    </lineage>
</organism>
<keyword evidence="2" id="KW-1185">Reference proteome</keyword>
<proteinExistence type="predicted"/>
<evidence type="ECO:0000313" key="2">
    <source>
        <dbReference type="Proteomes" id="UP000316426"/>
    </source>
</evidence>
<dbReference type="AlphaFoldDB" id="A0A518K272"/>
<dbReference type="KEGG" id="bmei:Spa11_00290"/>
<sequence length="616" mass="68502">MGEAVHHDALSAWRHLCALGGLELEGRDEGIDERILTRLDPRASSLEQALANADMASFVRAFFESLHPYVAMFRDILAFFQNAKATRGKSQWSLRVDDIEVSLEHFRDWLANWDFLSRSSVTLPAIDANAVWRLLGVMQSRKIIQEATTAPEKAPYVIPEDARQWAEAYTRGSYLPWPSSLGPQQCHPALATCAKIGQAVLQRLLDQQLSPPLLKALYNKQHQEAQCRGGRRDVDPSDAFDLWTIAQYETDFWLRSIVASLSVASRLPNREIVAIGDELDAITDPFPTRQFQVDVHIGDLESVLSLPIWEKRYDLYAVWIATEIIRALKGHDVEIHHDDGLIAFNFKEATVATVHSSPGPFKLICERQAPLTNPRGKGRIANVQPDHGLWTTVHEHEVCKMVIEVKHYKKSSKGKFIDVFEDYALALPDSVVYLVNHGPAGNALQEVSATIRNRCRAIGHLTPSNSLAREELATAVRQCVGEPISRWPDVTNPSSQSNALLIDVSGSMATTLRSESMRLLVRFLAEQEMPAKLVAADSKIVGTWDIGEAGFEELLLSGGGATHLDKSVKELLDYYESVFLITDQEGVATLRSSKLTPHVAQSAAPDGIVVRICQKQ</sequence>
<evidence type="ECO:0000313" key="1">
    <source>
        <dbReference type="EMBL" id="QDV71860.1"/>
    </source>
</evidence>
<gene>
    <name evidence="1" type="ORF">Spa11_00290</name>
</gene>
<reference evidence="1 2" key="1">
    <citation type="submission" date="2019-02" db="EMBL/GenBank/DDBJ databases">
        <title>Deep-cultivation of Planctomycetes and their phenomic and genomic characterization uncovers novel biology.</title>
        <authorList>
            <person name="Wiegand S."/>
            <person name="Jogler M."/>
            <person name="Boedeker C."/>
            <person name="Pinto D."/>
            <person name="Vollmers J."/>
            <person name="Rivas-Marin E."/>
            <person name="Kohn T."/>
            <person name="Peeters S.H."/>
            <person name="Heuer A."/>
            <person name="Rast P."/>
            <person name="Oberbeckmann S."/>
            <person name="Bunk B."/>
            <person name="Jeske O."/>
            <person name="Meyerdierks A."/>
            <person name="Storesund J.E."/>
            <person name="Kallscheuer N."/>
            <person name="Luecker S."/>
            <person name="Lage O.M."/>
            <person name="Pohl T."/>
            <person name="Merkel B.J."/>
            <person name="Hornburger P."/>
            <person name="Mueller R.-W."/>
            <person name="Bruemmer F."/>
            <person name="Labrenz M."/>
            <person name="Spormann A.M."/>
            <person name="Op den Camp H."/>
            <person name="Overmann J."/>
            <person name="Amann R."/>
            <person name="Jetten M.S.M."/>
            <person name="Mascher T."/>
            <person name="Medema M.H."/>
            <person name="Devos D.P."/>
            <person name="Kaster A.-K."/>
            <person name="Ovreas L."/>
            <person name="Rohde M."/>
            <person name="Galperin M.Y."/>
            <person name="Jogler C."/>
        </authorList>
    </citation>
    <scope>NUCLEOTIDE SEQUENCE [LARGE SCALE GENOMIC DNA]</scope>
    <source>
        <strain evidence="1 2">Spa11</strain>
    </source>
</reference>